<reference evidence="2" key="1">
    <citation type="submission" date="2017-04" db="EMBL/GenBank/DDBJ databases">
        <authorList>
            <person name="Varghese N."/>
            <person name="Submissions S."/>
        </authorList>
    </citation>
    <scope>NUCLEOTIDE SEQUENCE [LARGE SCALE GENOMIC DNA]</scope>
    <source>
        <strain evidence="2">DSM 4125</strain>
    </source>
</reference>
<protein>
    <submittedName>
        <fullName evidence="1">Abi-like protein</fullName>
    </submittedName>
</protein>
<accession>A0A1X7LLY7</accession>
<name>A0A1X7LLY7_9BACT</name>
<dbReference type="AlphaFoldDB" id="A0A1X7LLY7"/>
<sequence length="226" mass="26487">MEYQKLEYYLSQPRLDRFLIATSNSKSKAQKLYRINLRTAQAFYPVLNLFEIFFRNIVNYQVSSHFANPNWIIAEKNGFMNHPSLTSSRFFLRNSINKAERTIRKKGGVVTSGKVIAEQSFGFWTSLFDTHHYRLIGGVVIHCFPNKPNHVNRNILNQKLNNIREFRNRVYHNEPICFNGSVIDFTEATNIKNEIYELLGWIDADLTDYVDYFNGIDTKISMINKL</sequence>
<evidence type="ECO:0000313" key="2">
    <source>
        <dbReference type="Proteomes" id="UP000193804"/>
    </source>
</evidence>
<evidence type="ECO:0000313" key="1">
    <source>
        <dbReference type="EMBL" id="SMG54504.1"/>
    </source>
</evidence>
<proteinExistence type="predicted"/>
<keyword evidence="2" id="KW-1185">Reference proteome</keyword>
<dbReference type="RefSeq" id="WP_085519237.1">
    <property type="nucleotide sequence ID" value="NZ_FXAW01000025.1"/>
</dbReference>
<dbReference type="EMBL" id="FXAW01000025">
    <property type="protein sequence ID" value="SMG54504.1"/>
    <property type="molecule type" value="Genomic_DNA"/>
</dbReference>
<organism evidence="1 2">
    <name type="scientific">Marivirga sericea</name>
    <dbReference type="NCBI Taxonomy" id="1028"/>
    <lineage>
        <taxon>Bacteria</taxon>
        <taxon>Pseudomonadati</taxon>
        <taxon>Bacteroidota</taxon>
        <taxon>Cytophagia</taxon>
        <taxon>Cytophagales</taxon>
        <taxon>Marivirgaceae</taxon>
        <taxon>Marivirga</taxon>
    </lineage>
</organism>
<dbReference type="Proteomes" id="UP000193804">
    <property type="component" value="Unassembled WGS sequence"/>
</dbReference>
<dbReference type="STRING" id="1028.SAMN05661096_04143"/>
<gene>
    <name evidence="1" type="ORF">SAMN05661096_04143</name>
</gene>